<dbReference type="EMBL" id="NCXP01000009">
    <property type="protein sequence ID" value="OSC41182.1"/>
    <property type="molecule type" value="Genomic_DNA"/>
</dbReference>
<dbReference type="PANTHER" id="PTHR47691:SF3">
    <property type="entry name" value="HTH-TYPE TRANSCRIPTIONAL REGULATOR RV0890C-RELATED"/>
    <property type="match status" value="1"/>
</dbReference>
<dbReference type="CDD" id="cd06170">
    <property type="entry name" value="LuxR_C_like"/>
    <property type="match status" value="1"/>
</dbReference>
<dbReference type="GO" id="GO:0004016">
    <property type="term" value="F:adenylate cyclase activity"/>
    <property type="evidence" value="ECO:0007669"/>
    <property type="project" value="UniProtKB-ARBA"/>
</dbReference>
<keyword evidence="1" id="KW-0805">Transcription regulation</keyword>
<dbReference type="SMART" id="SM00421">
    <property type="entry name" value="HTH_LUXR"/>
    <property type="match status" value="1"/>
</dbReference>
<dbReference type="STRING" id="1430326.B8W66_10495"/>
<dbReference type="Gene3D" id="1.10.10.10">
    <property type="entry name" value="Winged helix-like DNA-binding domain superfamily/Winged helix DNA-binding domain"/>
    <property type="match status" value="1"/>
</dbReference>
<dbReference type="GO" id="GO:0003677">
    <property type="term" value="F:DNA binding"/>
    <property type="evidence" value="ECO:0007669"/>
    <property type="project" value="UniProtKB-KW"/>
</dbReference>
<dbReference type="AlphaFoldDB" id="A0A1X2LVU7"/>
<evidence type="ECO:0000256" key="1">
    <source>
        <dbReference type="ARBA" id="ARBA00023015"/>
    </source>
</evidence>
<evidence type="ECO:0000259" key="4">
    <source>
        <dbReference type="PROSITE" id="PS50043"/>
    </source>
</evidence>
<dbReference type="PRINTS" id="PR00364">
    <property type="entry name" value="DISEASERSIST"/>
</dbReference>
<sequence>MSPSLDWNFSTTRVILVVITDRASPGPAIGSFRSPRRGARSPRSQVGGVRAMYVEPVSGGWWPLAVTDVWLTSLKGVGLGMSALVEAVTLLTADVQDSTGRSQARQEELAANGSNLDRTVSDAIATHGGVVRPVDQDLGSGLVAAFLRAGDAIACALDLQLTALAPKRPRVGVHTGDVRLRDDGTIVGAAIDESARLRDLAHEGQTLLSAVTSDLVSDQLPADAWLIDIGSYPLRVLHRQERVLQLCHPDLPYGFPPLRPSVVTRSNLPVQFTTFVGRDAQIREVQELLAKYRLVTLRGDGGVGKTRLAIQIAAASEFRDGLCFVDLAPIADPDIVSTTAAHALGLIDQPGRSIFDTLTHAIGNRHMLMVLDNCEHLLDACAELVVALLGACPELTILATSRESIGVTGEVTWLVPSLCLANEAIQLFTERARLVQPNFEIAADNTEAVSEICRRLDGMPLAIELAAARLRSLAPSEIANSLDDRFRLLTGGARSAVQRQQTLQASMDWSYALLTEAERILFRRLAVFVGGFGLTAACEVAAASSDDFVERYPVLDQLALLVGKSLVVAEESRGRTRYRLLETVRQYALEKLSESDEVDEVRARHLAHYTTMAAGLNPPASTGYEQRLLQAETEIDNLRAAFTWSRGNGDITAALQLASALQPLWSQERMHEGLAWLDSILDGEDNSHLGVPARVWARALAEKVILNAWLAMRPMVAPDIVAHAQHALALARDADDSTVLVRALVACGCCSCDAEAAEPYFAEAMEVARAIEDEWTLSQIGYWQMVGIFIYGEPIPLRAAIEQARELAEDIGNRFVSRQCRLFLCFAQMWEGDPNAALALSREISAEAEEANDVVTKVLGLYVEAMALSYRGDCAANAIADAALEAATELGGVYQCMGYGAITRAALATGDTAAVDASEASWDFCNQQNVVTTHRELMAQAALARGDVPTARRFADEAVLASTGWHQMVALIARARVAIAQDDLGRARDDAHAAVACGVDAQTYLAMPDAIELLAGLASDAGSHRQAARLFGAAAGQRQRTGETRHKIWDADYEAAMAALHDAMGEADFDAAWAEGSAAPFDEAIAYAQRGRGERKRPSNGWDALTPAEHKIVQLVTEGLATKEISARLFVSPRTVQTHLTHIYAKLDLTSRVQLVQAAAQHSNYPTDH</sequence>
<dbReference type="Gene3D" id="3.30.70.1230">
    <property type="entry name" value="Nucleotide cyclase"/>
    <property type="match status" value="1"/>
</dbReference>
<dbReference type="PANTHER" id="PTHR47691">
    <property type="entry name" value="REGULATOR-RELATED"/>
    <property type="match status" value="1"/>
</dbReference>
<proteinExistence type="predicted"/>
<keyword evidence="3" id="KW-0804">Transcription</keyword>
<dbReference type="GO" id="GO:0006355">
    <property type="term" value="P:regulation of DNA-templated transcription"/>
    <property type="evidence" value="ECO:0007669"/>
    <property type="project" value="InterPro"/>
</dbReference>
<name>A0A1X2LVU7_9MYCO</name>
<dbReference type="Proteomes" id="UP000193247">
    <property type="component" value="Unassembled WGS sequence"/>
</dbReference>
<keyword evidence="2" id="KW-0238">DNA-binding</keyword>
<dbReference type="InterPro" id="IPR001054">
    <property type="entry name" value="A/G_cyclase"/>
</dbReference>
<dbReference type="SUPFAM" id="SSF55073">
    <property type="entry name" value="Nucleotide cyclase"/>
    <property type="match status" value="1"/>
</dbReference>
<dbReference type="PROSITE" id="PS50043">
    <property type="entry name" value="HTH_LUXR_2"/>
    <property type="match status" value="1"/>
</dbReference>
<dbReference type="Gene3D" id="3.40.50.300">
    <property type="entry name" value="P-loop containing nucleotide triphosphate hydrolases"/>
    <property type="match status" value="1"/>
</dbReference>
<evidence type="ECO:0000256" key="3">
    <source>
        <dbReference type="ARBA" id="ARBA00023163"/>
    </source>
</evidence>
<gene>
    <name evidence="5" type="ORF">B8W66_10495</name>
</gene>
<dbReference type="PRINTS" id="PR00038">
    <property type="entry name" value="HTHLUXR"/>
</dbReference>
<dbReference type="Pfam" id="PF25872">
    <property type="entry name" value="HTH_77"/>
    <property type="match status" value="1"/>
</dbReference>
<protein>
    <submittedName>
        <fullName evidence="5">LuxR family transcriptional regulator</fullName>
    </submittedName>
</protein>
<evidence type="ECO:0000313" key="5">
    <source>
        <dbReference type="EMBL" id="OSC41182.1"/>
    </source>
</evidence>
<dbReference type="InterPro" id="IPR027417">
    <property type="entry name" value="P-loop_NTPase"/>
</dbReference>
<reference evidence="5 6" key="1">
    <citation type="submission" date="2017-04" db="EMBL/GenBank/DDBJ databases">
        <title>The new phylogeny of genus Mycobacterium.</title>
        <authorList>
            <person name="Tortoli E."/>
            <person name="Trovato A."/>
            <person name="Cirillo D.M."/>
        </authorList>
    </citation>
    <scope>NUCLEOTIDE SEQUENCE [LARGE SCALE GENOMIC DNA]</scope>
    <source>
        <strain evidence="5 6">TBL 1200985</strain>
    </source>
</reference>
<dbReference type="SUPFAM" id="SSF52540">
    <property type="entry name" value="P-loop containing nucleoside triphosphate hydrolases"/>
    <property type="match status" value="1"/>
</dbReference>
<keyword evidence="6" id="KW-1185">Reference proteome</keyword>
<evidence type="ECO:0000256" key="2">
    <source>
        <dbReference type="ARBA" id="ARBA00023125"/>
    </source>
</evidence>
<dbReference type="Pfam" id="PF00196">
    <property type="entry name" value="GerE"/>
    <property type="match status" value="1"/>
</dbReference>
<dbReference type="InterPro" id="IPR029787">
    <property type="entry name" value="Nucleotide_cyclase"/>
</dbReference>
<dbReference type="GO" id="GO:0009190">
    <property type="term" value="P:cyclic nucleotide biosynthetic process"/>
    <property type="evidence" value="ECO:0007669"/>
    <property type="project" value="InterPro"/>
</dbReference>
<dbReference type="PROSITE" id="PS00622">
    <property type="entry name" value="HTH_LUXR_1"/>
    <property type="match status" value="1"/>
</dbReference>
<dbReference type="InterPro" id="IPR058852">
    <property type="entry name" value="HTH_77"/>
</dbReference>
<feature type="domain" description="HTH luxR-type" evidence="4">
    <location>
        <begin position="1098"/>
        <end position="1163"/>
    </location>
</feature>
<comment type="caution">
    <text evidence="5">The sequence shown here is derived from an EMBL/GenBank/DDBJ whole genome shotgun (WGS) entry which is preliminary data.</text>
</comment>
<dbReference type="InterPro" id="IPR000792">
    <property type="entry name" value="Tscrpt_reg_LuxR_C"/>
</dbReference>
<accession>A0A1X2LVU7</accession>
<dbReference type="FunFam" id="3.40.50.300:FF:001702">
    <property type="entry name" value="Transcriptional regulator, LuxR family"/>
    <property type="match status" value="1"/>
</dbReference>
<dbReference type="InterPro" id="IPR036388">
    <property type="entry name" value="WH-like_DNA-bd_sf"/>
</dbReference>
<organism evidence="5 6">
    <name type="scientific">Mycobacterium decipiens</name>
    <dbReference type="NCBI Taxonomy" id="1430326"/>
    <lineage>
        <taxon>Bacteria</taxon>
        <taxon>Bacillati</taxon>
        <taxon>Actinomycetota</taxon>
        <taxon>Actinomycetes</taxon>
        <taxon>Mycobacteriales</taxon>
        <taxon>Mycobacteriaceae</taxon>
        <taxon>Mycobacterium</taxon>
    </lineage>
</organism>
<dbReference type="GO" id="GO:0035556">
    <property type="term" value="P:intracellular signal transduction"/>
    <property type="evidence" value="ECO:0007669"/>
    <property type="project" value="InterPro"/>
</dbReference>
<dbReference type="InterPro" id="IPR016032">
    <property type="entry name" value="Sig_transdc_resp-reg_C-effctor"/>
</dbReference>
<dbReference type="SUPFAM" id="SSF46894">
    <property type="entry name" value="C-terminal effector domain of the bipartite response regulators"/>
    <property type="match status" value="1"/>
</dbReference>
<evidence type="ECO:0000313" key="6">
    <source>
        <dbReference type="Proteomes" id="UP000193247"/>
    </source>
</evidence>
<dbReference type="OrthoDB" id="9812579at2"/>
<dbReference type="FunFam" id="1.10.10.10:FF:000553">
    <property type="entry name" value="Transcriptional regulator, LuxR family"/>
    <property type="match status" value="1"/>
</dbReference>
<dbReference type="CDD" id="cd07302">
    <property type="entry name" value="CHD"/>
    <property type="match status" value="1"/>
</dbReference>